<keyword evidence="13" id="KW-1185">Reference proteome</keyword>
<dbReference type="Pfam" id="PF02391">
    <property type="entry name" value="MoaE"/>
    <property type="match status" value="1"/>
</dbReference>
<dbReference type="Gene3D" id="3.90.1170.40">
    <property type="entry name" value="Molybdopterin biosynthesis MoaE subunit"/>
    <property type="match status" value="1"/>
</dbReference>
<accession>A0ABU1AUF9</accession>
<evidence type="ECO:0000256" key="9">
    <source>
        <dbReference type="ARBA" id="ARBA00030781"/>
    </source>
</evidence>
<dbReference type="InterPro" id="IPR036563">
    <property type="entry name" value="MoaE_sf"/>
</dbReference>
<dbReference type="Proteomes" id="UP001225316">
    <property type="component" value="Unassembled WGS sequence"/>
</dbReference>
<comment type="pathway">
    <text evidence="1">Cofactor biosynthesis; molybdopterin biosynthesis.</text>
</comment>
<comment type="catalytic activity">
    <reaction evidence="11">
        <text>2 [molybdopterin-synthase sulfur-carrier protein]-C-terminal-Gly-aminoethanethioate + cyclic pyranopterin phosphate + H2O = molybdopterin + 2 [molybdopterin-synthase sulfur-carrier protein]-C-terminal Gly-Gly + 2 H(+)</text>
        <dbReference type="Rhea" id="RHEA:26333"/>
        <dbReference type="Rhea" id="RHEA-COMP:12202"/>
        <dbReference type="Rhea" id="RHEA-COMP:19907"/>
        <dbReference type="ChEBI" id="CHEBI:15377"/>
        <dbReference type="ChEBI" id="CHEBI:15378"/>
        <dbReference type="ChEBI" id="CHEBI:58698"/>
        <dbReference type="ChEBI" id="CHEBI:59648"/>
        <dbReference type="ChEBI" id="CHEBI:90778"/>
        <dbReference type="ChEBI" id="CHEBI:232372"/>
        <dbReference type="EC" id="2.8.1.12"/>
    </reaction>
</comment>
<comment type="similarity">
    <text evidence="2">Belongs to the MoaE family.</text>
</comment>
<reference evidence="12 13" key="1">
    <citation type="submission" date="2023-04" db="EMBL/GenBank/DDBJ databases">
        <title>A novel bacteria isolated from coastal sediment.</title>
        <authorList>
            <person name="Liu X.-J."/>
            <person name="Du Z.-J."/>
        </authorList>
    </citation>
    <scope>NUCLEOTIDE SEQUENCE [LARGE SCALE GENOMIC DNA]</scope>
    <source>
        <strain evidence="12 13">SDUM461003</strain>
    </source>
</reference>
<evidence type="ECO:0000256" key="5">
    <source>
        <dbReference type="ARBA" id="ARBA00023150"/>
    </source>
</evidence>
<evidence type="ECO:0000256" key="1">
    <source>
        <dbReference type="ARBA" id="ARBA00005046"/>
    </source>
</evidence>
<evidence type="ECO:0000313" key="13">
    <source>
        <dbReference type="Proteomes" id="UP001225316"/>
    </source>
</evidence>
<comment type="caution">
    <text evidence="12">The sequence shown here is derived from an EMBL/GenBank/DDBJ whole genome shotgun (WGS) entry which is preliminary data.</text>
</comment>
<evidence type="ECO:0000256" key="8">
    <source>
        <dbReference type="ARBA" id="ARBA00030407"/>
    </source>
</evidence>
<dbReference type="CDD" id="cd00756">
    <property type="entry name" value="MoaE"/>
    <property type="match status" value="1"/>
</dbReference>
<evidence type="ECO:0000256" key="11">
    <source>
        <dbReference type="ARBA" id="ARBA00049878"/>
    </source>
</evidence>
<name>A0ABU1AUF9_9BACT</name>
<dbReference type="EC" id="2.8.1.12" evidence="3"/>
<evidence type="ECO:0000256" key="10">
    <source>
        <dbReference type="ARBA" id="ARBA00032474"/>
    </source>
</evidence>
<evidence type="ECO:0000313" key="12">
    <source>
        <dbReference type="EMBL" id="MDQ8207780.1"/>
    </source>
</evidence>
<dbReference type="EMBL" id="JARXHW010000019">
    <property type="protein sequence ID" value="MDQ8207780.1"/>
    <property type="molecule type" value="Genomic_DNA"/>
</dbReference>
<evidence type="ECO:0000256" key="4">
    <source>
        <dbReference type="ARBA" id="ARBA00013858"/>
    </source>
</evidence>
<evidence type="ECO:0000256" key="7">
    <source>
        <dbReference type="ARBA" id="ARBA00029745"/>
    </source>
</evidence>
<dbReference type="SUPFAM" id="SSF54690">
    <property type="entry name" value="Molybdopterin synthase subunit MoaE"/>
    <property type="match status" value="1"/>
</dbReference>
<keyword evidence="5" id="KW-0501">Molybdenum cofactor biosynthesis</keyword>
<protein>
    <recommendedName>
        <fullName evidence="4">Molybdopterin synthase catalytic subunit</fullName>
        <ecNumber evidence="3">2.8.1.12</ecNumber>
    </recommendedName>
    <alternativeName>
        <fullName evidence="9">MPT synthase subunit 2</fullName>
    </alternativeName>
    <alternativeName>
        <fullName evidence="7">Molybdenum cofactor biosynthesis protein E</fullName>
    </alternativeName>
    <alternativeName>
        <fullName evidence="8">Molybdopterin-converting factor large subunit</fullName>
    </alternativeName>
    <alternativeName>
        <fullName evidence="10">Molybdopterin-converting factor subunit 2</fullName>
    </alternativeName>
</protein>
<gene>
    <name evidence="12" type="ORF">QEH52_09680</name>
</gene>
<sequence length="151" mass="17100">MKFRLTDQAIEPSALRREMLSLSAGAYCSYEGWVRDHNEGKAVQELHYSGYPQLAPSIAERILQEAQEKFQVEDAAVVHRTGALMTGDIAVWVGVTAHHRGDSFLACRYIIDNIKHRLPIWKKEIYSDGSHAWIESNHCGCSDPKNLEHSH</sequence>
<evidence type="ECO:0000256" key="6">
    <source>
        <dbReference type="ARBA" id="ARBA00026066"/>
    </source>
</evidence>
<evidence type="ECO:0000256" key="3">
    <source>
        <dbReference type="ARBA" id="ARBA00011950"/>
    </source>
</evidence>
<dbReference type="RefSeq" id="WP_308950059.1">
    <property type="nucleotide sequence ID" value="NZ_JARXHW010000019.1"/>
</dbReference>
<comment type="subunit">
    <text evidence="6">Heterotetramer of 2 MoaD subunits and 2 MoaE subunits. Also stable as homodimer. The enzyme changes between these two forms during catalysis.</text>
</comment>
<dbReference type="PANTHER" id="PTHR23404">
    <property type="entry name" value="MOLYBDOPTERIN SYNTHASE RELATED"/>
    <property type="match status" value="1"/>
</dbReference>
<organism evidence="12 13">
    <name type="scientific">Thalassobacterium maritimum</name>
    <dbReference type="NCBI Taxonomy" id="3041265"/>
    <lineage>
        <taxon>Bacteria</taxon>
        <taxon>Pseudomonadati</taxon>
        <taxon>Verrucomicrobiota</taxon>
        <taxon>Opitutia</taxon>
        <taxon>Puniceicoccales</taxon>
        <taxon>Coraliomargaritaceae</taxon>
        <taxon>Thalassobacterium</taxon>
    </lineage>
</organism>
<evidence type="ECO:0000256" key="2">
    <source>
        <dbReference type="ARBA" id="ARBA00005426"/>
    </source>
</evidence>
<dbReference type="InterPro" id="IPR003448">
    <property type="entry name" value="Mopterin_biosynth_MoaE"/>
</dbReference>
<proteinExistence type="inferred from homology"/>